<dbReference type="AlphaFoldDB" id="A0A835GZA4"/>
<gene>
    <name evidence="2" type="ORF">IFM89_025273</name>
</gene>
<feature type="transmembrane region" description="Helical" evidence="1">
    <location>
        <begin position="82"/>
        <end position="105"/>
    </location>
</feature>
<dbReference type="EMBL" id="JADFTS010000009">
    <property type="protein sequence ID" value="KAF9589534.1"/>
    <property type="molecule type" value="Genomic_DNA"/>
</dbReference>
<dbReference type="Proteomes" id="UP000631114">
    <property type="component" value="Unassembled WGS sequence"/>
</dbReference>
<proteinExistence type="predicted"/>
<keyword evidence="1" id="KW-1133">Transmembrane helix</keyword>
<reference evidence="2 3" key="1">
    <citation type="submission" date="2020-10" db="EMBL/GenBank/DDBJ databases">
        <title>The Coptis chinensis genome and diversification of protoberbering-type alkaloids.</title>
        <authorList>
            <person name="Wang B."/>
            <person name="Shu S."/>
            <person name="Song C."/>
            <person name="Liu Y."/>
        </authorList>
    </citation>
    <scope>NUCLEOTIDE SEQUENCE [LARGE SCALE GENOMIC DNA]</scope>
    <source>
        <strain evidence="2">HL-2020</strain>
        <tissue evidence="2">Leaf</tissue>
    </source>
</reference>
<evidence type="ECO:0000256" key="1">
    <source>
        <dbReference type="SAM" id="Phobius"/>
    </source>
</evidence>
<comment type="caution">
    <text evidence="2">The sequence shown here is derived from an EMBL/GenBank/DDBJ whole genome shotgun (WGS) entry which is preliminary data.</text>
</comment>
<keyword evidence="3" id="KW-1185">Reference proteome</keyword>
<evidence type="ECO:0000313" key="2">
    <source>
        <dbReference type="EMBL" id="KAF9589534.1"/>
    </source>
</evidence>
<name>A0A835GZA4_9MAGN</name>
<organism evidence="2 3">
    <name type="scientific">Coptis chinensis</name>
    <dbReference type="NCBI Taxonomy" id="261450"/>
    <lineage>
        <taxon>Eukaryota</taxon>
        <taxon>Viridiplantae</taxon>
        <taxon>Streptophyta</taxon>
        <taxon>Embryophyta</taxon>
        <taxon>Tracheophyta</taxon>
        <taxon>Spermatophyta</taxon>
        <taxon>Magnoliopsida</taxon>
        <taxon>Ranunculales</taxon>
        <taxon>Ranunculaceae</taxon>
        <taxon>Coptidoideae</taxon>
        <taxon>Coptis</taxon>
    </lineage>
</organism>
<keyword evidence="1" id="KW-0472">Membrane</keyword>
<dbReference type="OrthoDB" id="1914670at2759"/>
<evidence type="ECO:0000313" key="3">
    <source>
        <dbReference type="Proteomes" id="UP000631114"/>
    </source>
</evidence>
<sequence>MVTATGAPWETDSQEVSNGTNVFWVDLKTAVRYGDLFWKTKRYSIKVGGSVRVNDQGSMVKHKNTGVKLSSASVQAGHSTHVHWYVTILSLILALPIVKLGICFIEPTISIEKFYVPALNKTSNDDTLNNTIFYLRPYTIDDIRKQFTAMPQCNPMLWAEPKFSSHKCDIS</sequence>
<protein>
    <submittedName>
        <fullName evidence="2">Uncharacterized protein</fullName>
    </submittedName>
</protein>
<keyword evidence="1" id="KW-0812">Transmembrane</keyword>
<accession>A0A835GZA4</accession>